<dbReference type="EMBL" id="AP014569">
    <property type="protein sequence ID" value="BAO82495.1"/>
    <property type="molecule type" value="Genomic_DNA"/>
</dbReference>
<evidence type="ECO:0000256" key="5">
    <source>
        <dbReference type="ARBA" id="ARBA00093797"/>
    </source>
</evidence>
<dbReference type="Gene3D" id="1.20.58.380">
    <property type="entry name" value="Flagellar protein flit"/>
    <property type="match status" value="1"/>
</dbReference>
<dbReference type="GO" id="GO:0044781">
    <property type="term" value="P:bacterial-type flagellum organization"/>
    <property type="evidence" value="ECO:0007669"/>
    <property type="project" value="UniProtKB-KW"/>
</dbReference>
<reference evidence="6 7" key="1">
    <citation type="journal article" date="2014" name="Nat. Commun.">
        <title>Physiological and genomic features of highly alkaliphilic hydrogen-utilizing Betaproteobacteria from a continental serpentinizing site.</title>
        <authorList>
            <person name="Suzuki S."/>
            <person name="Kuenen J.G."/>
            <person name="Schipper K."/>
            <person name="van der Velde S."/>
            <person name="Ishii S."/>
            <person name="Wu A."/>
            <person name="Sorokin D.Y."/>
            <person name="Tenney A."/>
            <person name="Meng X.Y."/>
            <person name="Morrill P.L."/>
            <person name="Kamagata Y."/>
            <person name="Muyzer G."/>
            <person name="Nealson K.H."/>
        </authorList>
    </citation>
    <scope>NUCLEOTIDE SEQUENCE [LARGE SCALE GENOMIC DNA]</scope>
    <source>
        <strain evidence="6 7">B1</strain>
    </source>
</reference>
<organism evidence="6 7">
    <name type="scientific">Serpentinimonas maccroryi</name>
    <dbReference type="NCBI Taxonomy" id="1458426"/>
    <lineage>
        <taxon>Bacteria</taxon>
        <taxon>Pseudomonadati</taxon>
        <taxon>Pseudomonadota</taxon>
        <taxon>Betaproteobacteria</taxon>
        <taxon>Burkholderiales</taxon>
        <taxon>Comamonadaceae</taxon>
        <taxon>Serpentinimonas</taxon>
    </lineage>
</organism>
<evidence type="ECO:0000256" key="1">
    <source>
        <dbReference type="ARBA" id="ARBA00004514"/>
    </source>
</evidence>
<evidence type="ECO:0000313" key="7">
    <source>
        <dbReference type="Proteomes" id="UP000066014"/>
    </source>
</evidence>
<comment type="subcellular location">
    <subcellularLocation>
        <location evidence="1">Cytoplasm</location>
        <location evidence="1">Cytosol</location>
    </subcellularLocation>
</comment>
<keyword evidence="3" id="KW-1005">Bacterial flagellum biogenesis</keyword>
<evidence type="ECO:0000256" key="3">
    <source>
        <dbReference type="ARBA" id="ARBA00022795"/>
    </source>
</evidence>
<dbReference type="KEGG" id="cbab:SMCB_0267"/>
<evidence type="ECO:0000256" key="2">
    <source>
        <dbReference type="ARBA" id="ARBA00022490"/>
    </source>
</evidence>
<dbReference type="InterPro" id="IPR008622">
    <property type="entry name" value="FliT"/>
</dbReference>
<gene>
    <name evidence="6" type="ORF">SMCB_0267</name>
</gene>
<protein>
    <recommendedName>
        <fullName evidence="5">Flagellar protein FliT</fullName>
    </recommendedName>
</protein>
<name>A0A060NM88_9BURK</name>
<dbReference type="Pfam" id="PF05400">
    <property type="entry name" value="FliT"/>
    <property type="match status" value="1"/>
</dbReference>
<dbReference type="RefSeq" id="WP_052468367.1">
    <property type="nucleotide sequence ID" value="NZ_AP014569.1"/>
</dbReference>
<proteinExistence type="predicted"/>
<accession>A0A060NM88</accession>
<keyword evidence="7" id="KW-1185">Reference proteome</keyword>
<dbReference type="STRING" id="1458426.SMCB_0267"/>
<evidence type="ECO:0000313" key="6">
    <source>
        <dbReference type="EMBL" id="BAO82495.1"/>
    </source>
</evidence>
<dbReference type="AlphaFoldDB" id="A0A060NM88"/>
<dbReference type="HOGENOM" id="CLU_155793_2_2_4"/>
<keyword evidence="4" id="KW-0143">Chaperone</keyword>
<sequence>MSTMPTDLLEHYQAIERTSQAMLDAAQAHDWDAVMRLESACAVLIERLRELGQEGDLTPTERARKQRIMLTLLRHDAQIRELVEPCVDDLWANLGPTRSTLLH</sequence>
<evidence type="ECO:0000256" key="4">
    <source>
        <dbReference type="ARBA" id="ARBA00023186"/>
    </source>
</evidence>
<keyword evidence="2" id="KW-0963">Cytoplasm</keyword>
<dbReference type="Proteomes" id="UP000066014">
    <property type="component" value="Chromosome"/>
</dbReference>